<proteinExistence type="predicted"/>
<dbReference type="KEGG" id="ccin:107267644"/>
<dbReference type="PROSITE" id="PS50020">
    <property type="entry name" value="WW_DOMAIN_2"/>
    <property type="match status" value="1"/>
</dbReference>
<evidence type="ECO:0000313" key="4">
    <source>
        <dbReference type="RefSeq" id="XP_024940717.1"/>
    </source>
</evidence>
<evidence type="ECO:0000256" key="1">
    <source>
        <dbReference type="SAM" id="MobiDB-lite"/>
    </source>
</evidence>
<dbReference type="GeneID" id="107267644"/>
<protein>
    <submittedName>
        <fullName evidence="4">Uncharacterized protein LOC107267644 isoform X1</fullName>
    </submittedName>
</protein>
<dbReference type="RefSeq" id="XP_024940717.1">
    <property type="nucleotide sequence ID" value="XM_025084949.1"/>
</dbReference>
<dbReference type="AlphaFoldDB" id="A0AAJ7W1N3"/>
<gene>
    <name evidence="4" type="primary">LOC107267644</name>
</gene>
<dbReference type="SUPFAM" id="SSF51045">
    <property type="entry name" value="WW domain"/>
    <property type="match status" value="1"/>
</dbReference>
<evidence type="ECO:0000313" key="3">
    <source>
        <dbReference type="Proteomes" id="UP000694920"/>
    </source>
</evidence>
<feature type="region of interest" description="Disordered" evidence="1">
    <location>
        <begin position="195"/>
        <end position="278"/>
    </location>
</feature>
<dbReference type="InterPro" id="IPR001202">
    <property type="entry name" value="WW_dom"/>
</dbReference>
<reference evidence="4" key="1">
    <citation type="submission" date="2025-08" db="UniProtKB">
        <authorList>
            <consortium name="RefSeq"/>
        </authorList>
    </citation>
    <scope>IDENTIFICATION</scope>
</reference>
<dbReference type="InterPro" id="IPR036020">
    <property type="entry name" value="WW_dom_sf"/>
</dbReference>
<feature type="compositionally biased region" description="Basic and acidic residues" evidence="1">
    <location>
        <begin position="199"/>
        <end position="238"/>
    </location>
</feature>
<feature type="domain" description="WW" evidence="2">
    <location>
        <begin position="51"/>
        <end position="86"/>
    </location>
</feature>
<accession>A0AAJ7W1N3</accession>
<organism evidence="3 4">
    <name type="scientific">Cephus cinctus</name>
    <name type="common">Wheat stem sawfly</name>
    <dbReference type="NCBI Taxonomy" id="211228"/>
    <lineage>
        <taxon>Eukaryota</taxon>
        <taxon>Metazoa</taxon>
        <taxon>Ecdysozoa</taxon>
        <taxon>Arthropoda</taxon>
        <taxon>Hexapoda</taxon>
        <taxon>Insecta</taxon>
        <taxon>Pterygota</taxon>
        <taxon>Neoptera</taxon>
        <taxon>Endopterygota</taxon>
        <taxon>Hymenoptera</taxon>
        <taxon>Cephoidea</taxon>
        <taxon>Cephidae</taxon>
        <taxon>Cephus</taxon>
    </lineage>
</organism>
<dbReference type="Proteomes" id="UP000694920">
    <property type="component" value="Unplaced"/>
</dbReference>
<feature type="compositionally biased region" description="Low complexity" evidence="1">
    <location>
        <begin position="251"/>
        <end position="278"/>
    </location>
</feature>
<sequence length="450" mass="49702">MSRKSVASSDSSDSMRVSVQETLVSLPDSYKQSGYVKPEKKKRTSERFGECNLSHGWIRCTSRVSHGRDYFYNTLTGAKSWIYPVSQKVSLSDYNHFMVPGLTLTTPSQEDESSPALSSSKQPVSKNFIEILRFLNGLYPTQLNTDENPYDYDEDQLNSALCSSIVSTCLGTCETSFNDESVESLINTIRTAANVNGNRDSKPERAENDGKDRDEVSVCDKEVDREENKEWKENEEIYLKTSIPLEQTDESSSSSSSSVSTTSSSNTSSSNTSSTTRTNTTISYSISTTDVSALPASPVCSAPPLPPVYSGPSNEFGLPRLKTITLDDLQKNPVKSKLVQKRRYIRKTSQLLKPKPLRECRGPEAIIREVGDVRTISYNHFVPPPSRSPNAVKRSNLSDSSYSTFSDAKRFAQTQIKGVFGKGFGENFPIVIKSPQLSDSSSSSSESGRD</sequence>
<keyword evidence="3" id="KW-1185">Reference proteome</keyword>
<evidence type="ECO:0000259" key="2">
    <source>
        <dbReference type="PROSITE" id="PS50020"/>
    </source>
</evidence>
<dbReference type="Gene3D" id="2.20.70.10">
    <property type="match status" value="1"/>
</dbReference>
<name>A0AAJ7W1N3_CEPCN</name>